<dbReference type="EMBL" id="RJSG01000002">
    <property type="protein sequence ID" value="RNL79659.1"/>
    <property type="molecule type" value="Genomic_DNA"/>
</dbReference>
<proteinExistence type="predicted"/>
<dbReference type="RefSeq" id="WP_123234162.1">
    <property type="nucleotide sequence ID" value="NZ_RJSG01000002.1"/>
</dbReference>
<gene>
    <name evidence="2" type="ORF">EFL95_11870</name>
</gene>
<protein>
    <recommendedName>
        <fullName evidence="4">Choice-of-anchor G family protein</fullName>
    </recommendedName>
</protein>
<feature type="chain" id="PRO_5039707844" description="Choice-of-anchor G family protein" evidence="1">
    <location>
        <begin position="32"/>
        <end position="761"/>
    </location>
</feature>
<dbReference type="AlphaFoldDB" id="A0A3N0DVL6"/>
<evidence type="ECO:0000256" key="1">
    <source>
        <dbReference type="SAM" id="SignalP"/>
    </source>
</evidence>
<comment type="caution">
    <text evidence="2">The sequence shown here is derived from an EMBL/GenBank/DDBJ whole genome shotgun (WGS) entry which is preliminary data.</text>
</comment>
<organism evidence="2 3">
    <name type="scientific">Nocardioides marmorisolisilvae</name>
    <dbReference type="NCBI Taxonomy" id="1542737"/>
    <lineage>
        <taxon>Bacteria</taxon>
        <taxon>Bacillati</taxon>
        <taxon>Actinomycetota</taxon>
        <taxon>Actinomycetes</taxon>
        <taxon>Propionibacteriales</taxon>
        <taxon>Nocardioidaceae</taxon>
        <taxon>Nocardioides</taxon>
    </lineage>
</organism>
<keyword evidence="1" id="KW-0732">Signal</keyword>
<dbReference type="NCBIfam" id="TIGR03057">
    <property type="entry name" value="xxxLxxG_by_4"/>
    <property type="match status" value="4"/>
</dbReference>
<name>A0A3N0DVL6_9ACTN</name>
<reference evidence="2 3" key="1">
    <citation type="submission" date="2018-11" db="EMBL/GenBank/DDBJ databases">
        <authorList>
            <person name="Li F."/>
        </authorList>
    </citation>
    <scope>NUCLEOTIDE SEQUENCE [LARGE SCALE GENOMIC DNA]</scope>
    <source>
        <strain evidence="2 3">KIS18-7</strain>
    </source>
</reference>
<evidence type="ECO:0008006" key="4">
    <source>
        <dbReference type="Google" id="ProtNLM"/>
    </source>
</evidence>
<evidence type="ECO:0000313" key="2">
    <source>
        <dbReference type="EMBL" id="RNL79659.1"/>
    </source>
</evidence>
<dbReference type="Proteomes" id="UP000277094">
    <property type="component" value="Unassembled WGS sequence"/>
</dbReference>
<accession>A0A3N0DVL6</accession>
<feature type="signal peptide" evidence="1">
    <location>
        <begin position="1"/>
        <end position="31"/>
    </location>
</feature>
<evidence type="ECO:0000313" key="3">
    <source>
        <dbReference type="Proteomes" id="UP000277094"/>
    </source>
</evidence>
<dbReference type="OrthoDB" id="3199549at2"/>
<sequence length="761" mass="74972">MSALSARRARRIGATAAAITLAGLAISPSLAAAATTEGSGVDVVNTETIQVYLGADGHLESKRVYEQLALTGHGPVDLLNPVSTDGLRNIDGFGGFKLDGSKQVIKTTVDGTKQYRSVSNYDGALPVSVTPTYTLDGKTVKPGDVVGKSGKLRVDFTVANKTVTPKELTFDDGAGGTITKTVNVPVPLVGQLTTTLPKSFTEVKPDAVASAAGDGTGGTALTYNMTLFPPIGETTTTFGYSATIKNGVVPRVEVGLLPVDPLASPTFKTASDGYSTGATTGAELVSGASQIDSNLLKLRDGASTLVAGLLKLSDGADQLHSGLADDAAPGARKLAAGAKQLSSGASQVNDGAGQLHQGTSDALAGADQLKDGLGQISGGLSQLADQLPAAGPGIQQLIDGVNQITAGFGAAGQAGTLIDGLTQLNAGATALKTGLTGQVAPGIGQAKAGVDQVRAGLNAAVTAGGSIDQLLAGLNAIKNNALPGMDCGPVCQGTLAAGVIPGVQQSKTDLSTAYAGLGLVSGGLQQVLDGLNGQIVPGLTQLEGGAAAAKAGAAQLKAGNQQVADGLTELKGKLAAAIAGVLQLNSGAADAYAGSGDLASGLGQLDAGTGDLADGTAKLSSGASQVSGGAGDLADGLGTAADGSGQIADGLKQASGKAPEIPDGANRLSKEGTSKIVTSGKETVANYGQLYAELAAGAKRAQTESMAFGAPAGAEGLTAYSFVIRGDDGESSRNVTRSAAALALVALATGVSVLRRRMVAA</sequence>
<keyword evidence="3" id="KW-1185">Reference proteome</keyword>
<dbReference type="InterPro" id="IPR023908">
    <property type="entry name" value="xxxLxxG_rpt"/>
</dbReference>